<reference evidence="2" key="1">
    <citation type="journal article" date="2014" name="Genome Biol. Evol.">
        <title>Comparative genomic analysis of malaria mosquito vector-associated novel pathogen Elizabethkingia anophelis.</title>
        <authorList>
            <person name="Teo J."/>
            <person name="Tan S.Y."/>
            <person name="Liu Y."/>
            <person name="Tay M."/>
            <person name="Ding Y."/>
            <person name="Li Y."/>
            <person name="Kjelleberg S."/>
            <person name="Givskov M."/>
            <person name="Lin R.T."/>
            <person name="Yang L."/>
        </authorList>
    </citation>
    <scope>NUCLEOTIDE SEQUENCE</scope>
</reference>
<dbReference type="EMBL" id="BK010607">
    <property type="protein sequence ID" value="DAC75554.1"/>
    <property type="molecule type" value="Genomic_DNA"/>
</dbReference>
<evidence type="ECO:0000313" key="2">
    <source>
        <dbReference type="EMBL" id="DAC76328.1"/>
    </source>
</evidence>
<accession>A0A455ZHR4</accession>
<reference evidence="2" key="3">
    <citation type="journal article" date="2016" name="Genome Announc.">
        <title>Complete Genome Sequences of Four Strains from the 2015-2016 Elizabethkingia anophelis Outbreak.</title>
        <authorList>
            <person name="Nicholson A.C."/>
            <person name="Whitney A.M."/>
            <person name="Emery B.D."/>
            <person name="Bell M.E."/>
            <person name="Gartin J.T."/>
            <person name="Humrighouse B.W."/>
            <person name="Loparev V.N."/>
            <person name="Batra D."/>
            <person name="Sheth M."/>
            <person name="Rowe L.A."/>
            <person name="Juieng P."/>
            <person name="Knipe K."/>
            <person name="Gulvik C."/>
            <person name="McQuiston J.R."/>
        </authorList>
    </citation>
    <scope>NUCLEOTIDE SEQUENCE</scope>
</reference>
<evidence type="ECO:0000313" key="1">
    <source>
        <dbReference type="EMBL" id="DAC75554.1"/>
    </source>
</evidence>
<reference evidence="2" key="8">
    <citation type="journal article" date="2018" name="J. ISSAAS">
        <title>In Silico Identification of Three Types of Integrative and Conjugative Elements (ICEs) in Elizabethkingia anophelis Strains Isolated from Around the World.</title>
        <authorList>
            <person name="Xu J."/>
            <person name="Pei D."/>
            <person name="Nicholson A."/>
            <person name="Lan Y."/>
            <person name="Xia Q."/>
        </authorList>
    </citation>
    <scope>NUCLEOTIDE SEQUENCE</scope>
</reference>
<protein>
    <submittedName>
        <fullName evidence="2">Uncharacterized protein</fullName>
    </submittedName>
</protein>
<reference evidence="2" key="5">
    <citation type="journal article" date="2017" name="Genome Announc.">
        <title>Complete Circularized Genome Sequences of Four Strains of Elizabethkingia anophelis, Including Two Novel Strains Isolated from Wild-Caught Anopheles sinensis.</title>
        <authorList>
            <person name="Pei D."/>
            <person name="Nicholson A.C."/>
            <person name="Jiang J."/>
            <person name="Chen H."/>
            <person name="Whitney A.M."/>
            <person name="Villarma A."/>
            <person name="Bell M."/>
            <person name="Humrighouse B."/>
            <person name="Rowe L.A."/>
            <person name="Sheth M."/>
            <person name="Batra D."/>
            <person name="Juieng P."/>
            <person name="Loparev V.N."/>
            <person name="McQuiston J.R."/>
            <person name="Lan Y."/>
            <person name="Ma Y."/>
            <person name="Xu J."/>
        </authorList>
    </citation>
    <scope>NUCLEOTIDE SEQUENCE</scope>
</reference>
<dbReference type="EMBL" id="BK010621">
    <property type="protein sequence ID" value="DAC76328.1"/>
    <property type="molecule type" value="Genomic_DNA"/>
</dbReference>
<organism evidence="2">
    <name type="scientific">Elizabethkingia anophelis</name>
    <dbReference type="NCBI Taxonomy" id="1117645"/>
    <lineage>
        <taxon>Bacteria</taxon>
        <taxon>Pseudomonadati</taxon>
        <taxon>Bacteroidota</taxon>
        <taxon>Flavobacteriia</taxon>
        <taxon>Flavobacteriales</taxon>
        <taxon>Weeksellaceae</taxon>
        <taxon>Elizabethkingia</taxon>
    </lineage>
</organism>
<reference evidence="2" key="4">
    <citation type="journal article" date="2016" name="Sci. Rep.">
        <title>Genomic epidemiology and global diversity of the emerging bacterial pathogen Elizabethkingia anophelis.</title>
        <authorList>
            <person name="Breurec S."/>
            <person name="Criscuolo A."/>
            <person name="Diancourt L."/>
            <person name="Rendueles O."/>
            <person name="Vandenbogaert M."/>
            <person name="Passet V."/>
            <person name="Caro V."/>
            <person name="Rocha E.P."/>
            <person name="Touchon M."/>
            <person name="Brisse S."/>
        </authorList>
    </citation>
    <scope>NUCLEOTIDE SEQUENCE</scope>
</reference>
<reference evidence="2" key="7">
    <citation type="journal article" date="2017" name="Sci. Rep.">
        <title>Genomic features, phylogenetic relationships, and comparative genomics of Elizabethkingia anophelis strain EM361-97 isolated in Taiwan.</title>
        <authorList>
            <person name="Lin J.N."/>
            <person name="Lai C.H."/>
            <person name="Yang C.H."/>
            <person name="Huang Y.H."/>
            <person name="Lin H.H."/>
        </authorList>
    </citation>
    <scope>NUCLEOTIDE SEQUENCE</scope>
</reference>
<proteinExistence type="predicted"/>
<reference evidence="2" key="6">
    <citation type="journal article" date="2017" name="Nat. Commun.">
        <title>Evolutionary dynamics and genomic features of the Elizabethkingia anophelis 2015 to 2016 Wisconsin outbreak strain.</title>
        <authorList>
            <person name="Perrin A."/>
            <person name="Larsonneur E."/>
            <person name="Nicholson A.C."/>
            <person name="Edwards D.J."/>
            <person name="Gundlach K.M."/>
            <person name="Whitney A.M."/>
            <person name="Gulvik C.A."/>
            <person name="Bell M.E."/>
            <person name="Rendueles O."/>
            <person name="Cury J."/>
            <person name="Hugon P."/>
            <person name="Clermont D."/>
            <person name="Enouf V."/>
            <person name="Loparev V."/>
            <person name="Juieng P."/>
            <person name="Monson T."/>
            <person name="Warshauer D."/>
            <person name="Elbadawi L.I."/>
            <person name="Walters M.S."/>
            <person name="Crist M.B."/>
            <person name="Noble-Wang J."/>
            <person name="Borlaug G."/>
            <person name="Rocha E.P.C."/>
            <person name="Criscuolo A."/>
            <person name="Touchon M."/>
            <person name="Davis J.P."/>
            <person name="Holt K.E."/>
            <person name="McQuiston J.R."/>
            <person name="Brisse S."/>
        </authorList>
    </citation>
    <scope>NUCLEOTIDE SEQUENCE</scope>
</reference>
<name>A0A455ZHR4_9FLAO</name>
<reference evidence="2" key="2">
    <citation type="journal article" date="2014" name="PLoS ONE">
        <title>Insights from the genome annotation of Elizabethkingia anophelis from the malaria vector Anopheles gambiae.</title>
        <authorList>
            <person name="Kukutla P."/>
            <person name="Lindberg B.G."/>
            <person name="Pei D."/>
            <person name="Rayl M."/>
            <person name="Yu W."/>
            <person name="Steritz M."/>
            <person name="Faye I."/>
            <person name="Xu J."/>
        </authorList>
    </citation>
    <scope>NUCLEOTIDE SEQUENCE</scope>
</reference>
<gene>
    <name evidence="1" type="primary">ICEEaIII(2)_R26_11288_11124</name>
</gene>
<dbReference type="AlphaFoldDB" id="A0A455ZHR4"/>
<sequence length="54" mass="6439">MIFVGLIPKKWIPIIVKLVSTKTYHKPIYLTKNDDRTIKEFAWVCFPKFNTINQ</sequence>